<accession>A0A0D2G4G3</accession>
<dbReference type="InterPro" id="IPR016170">
    <property type="entry name" value="Cytok_DH_C_sf"/>
</dbReference>
<dbReference type="InterPro" id="IPR016167">
    <property type="entry name" value="FAD-bd_PCMH_sub1"/>
</dbReference>
<keyword evidence="3" id="KW-0274">FAD</keyword>
<comment type="cofactor">
    <cofactor evidence="1">
        <name>FAD</name>
        <dbReference type="ChEBI" id="CHEBI:57692"/>
    </cofactor>
</comment>
<feature type="domain" description="FAD-binding PCMH-type" evidence="6">
    <location>
        <begin position="107"/>
        <end position="299"/>
    </location>
</feature>
<gene>
    <name evidence="7" type="ORF">PV04_01793</name>
</gene>
<dbReference type="Pfam" id="PF01565">
    <property type="entry name" value="FAD_binding_4"/>
    <property type="match status" value="1"/>
</dbReference>
<dbReference type="GO" id="GO:0004458">
    <property type="term" value="F:D-lactate dehydrogenase (cytochrome) activity"/>
    <property type="evidence" value="ECO:0007669"/>
    <property type="project" value="TreeGrafter"/>
</dbReference>
<feature type="region of interest" description="Disordered" evidence="5">
    <location>
        <begin position="34"/>
        <end position="58"/>
    </location>
</feature>
<dbReference type="GO" id="GO:0008720">
    <property type="term" value="F:D-lactate dehydrogenase (NAD+) activity"/>
    <property type="evidence" value="ECO:0007669"/>
    <property type="project" value="TreeGrafter"/>
</dbReference>
<evidence type="ECO:0000256" key="2">
    <source>
        <dbReference type="ARBA" id="ARBA00022630"/>
    </source>
</evidence>
<dbReference type="Gene3D" id="1.10.45.10">
    <property type="entry name" value="Vanillyl-alcohol Oxidase, Chain A, domain 4"/>
    <property type="match status" value="1"/>
</dbReference>
<dbReference type="GO" id="GO:0071949">
    <property type="term" value="F:FAD binding"/>
    <property type="evidence" value="ECO:0007669"/>
    <property type="project" value="InterPro"/>
</dbReference>
<dbReference type="GO" id="GO:0005739">
    <property type="term" value="C:mitochondrion"/>
    <property type="evidence" value="ECO:0007669"/>
    <property type="project" value="TreeGrafter"/>
</dbReference>
<dbReference type="Pfam" id="PF02913">
    <property type="entry name" value="FAD-oxidase_C"/>
    <property type="match status" value="1"/>
</dbReference>
<dbReference type="HOGENOM" id="CLU_024402_0_0_1"/>
<keyword evidence="2" id="KW-0285">Flavoprotein</keyword>
<dbReference type="Gene3D" id="3.40.462.10">
    <property type="entry name" value="FAD-linked oxidases, C-terminal domain"/>
    <property type="match status" value="1"/>
</dbReference>
<dbReference type="InterPro" id="IPR004113">
    <property type="entry name" value="FAD-bd_oxidored_4_C"/>
</dbReference>
<dbReference type="STRING" id="5601.A0A0D2G4G3"/>
<dbReference type="AlphaFoldDB" id="A0A0D2G4G3"/>
<dbReference type="InterPro" id="IPR016166">
    <property type="entry name" value="FAD-bd_PCMH"/>
</dbReference>
<dbReference type="EMBL" id="KN846956">
    <property type="protein sequence ID" value="KIW73695.1"/>
    <property type="molecule type" value="Genomic_DNA"/>
</dbReference>
<organism evidence="7 8">
    <name type="scientific">Phialophora macrospora</name>
    <dbReference type="NCBI Taxonomy" id="1851006"/>
    <lineage>
        <taxon>Eukaryota</taxon>
        <taxon>Fungi</taxon>
        <taxon>Dikarya</taxon>
        <taxon>Ascomycota</taxon>
        <taxon>Pezizomycotina</taxon>
        <taxon>Eurotiomycetes</taxon>
        <taxon>Chaetothyriomycetidae</taxon>
        <taxon>Chaetothyriales</taxon>
        <taxon>Herpotrichiellaceae</taxon>
        <taxon>Phialophora</taxon>
    </lineage>
</organism>
<dbReference type="InterPro" id="IPR016169">
    <property type="entry name" value="FAD-bd_PCMH_sub2"/>
</dbReference>
<dbReference type="SUPFAM" id="SSF56176">
    <property type="entry name" value="FAD-binding/transporter-associated domain-like"/>
    <property type="match status" value="1"/>
</dbReference>
<feature type="region of interest" description="Disordered" evidence="5">
    <location>
        <begin position="1"/>
        <end position="20"/>
    </location>
</feature>
<dbReference type="PANTHER" id="PTHR11748:SF114">
    <property type="entry name" value="ARYL-ALCOHOL OXIDASE VANILLYL-ALCOHOL OXIDASE (AFU_ORTHOLOGUE AFUA_3G09500)-RELATED"/>
    <property type="match status" value="1"/>
</dbReference>
<keyword evidence="8" id="KW-1185">Reference proteome</keyword>
<evidence type="ECO:0000256" key="3">
    <source>
        <dbReference type="ARBA" id="ARBA00022827"/>
    </source>
</evidence>
<dbReference type="GO" id="GO:1903457">
    <property type="term" value="P:lactate catabolic process"/>
    <property type="evidence" value="ECO:0007669"/>
    <property type="project" value="TreeGrafter"/>
</dbReference>
<dbReference type="InterPro" id="IPR016164">
    <property type="entry name" value="FAD-linked_Oxase-like_C"/>
</dbReference>
<dbReference type="InterPro" id="IPR036318">
    <property type="entry name" value="FAD-bd_PCMH-like_sf"/>
</dbReference>
<dbReference type="Proteomes" id="UP000054266">
    <property type="component" value="Unassembled WGS sequence"/>
</dbReference>
<evidence type="ECO:0000256" key="5">
    <source>
        <dbReference type="SAM" id="MobiDB-lite"/>
    </source>
</evidence>
<dbReference type="InterPro" id="IPR016171">
    <property type="entry name" value="Vanillyl_alc_oxidase_C-sub2"/>
</dbReference>
<evidence type="ECO:0000256" key="4">
    <source>
        <dbReference type="ARBA" id="ARBA00023002"/>
    </source>
</evidence>
<evidence type="ECO:0000313" key="8">
    <source>
        <dbReference type="Proteomes" id="UP000054266"/>
    </source>
</evidence>
<name>A0A0D2G4G3_9EURO</name>
<sequence length="604" mass="67044">MASSDLPKTPTLLEKHSGIPTRLVDQARRAKGLLFSRRTKEEASSSSSPRRVQLPPDTTQEKFDDVIAQLRALVGAQYVQVNDGALVDGWYMEHPNTHDSNHVASQDALVASAVVYPSTTEEVQAIVRWANQSLIPLHPISMGRNLGYGGAAPRVSGSVVVDLGRRMNKILKIDGQNCSCLLEPGVSYFALYEAVKESGLDLWIDCPDLGGGSVMGNALDRGVGYTPYGDHFGMHCGMEVVLPDGTLLRTGMGALPGENDTDNLTWQSFQNAYGPAIDGIFSQSNYGIVTKMGFWLMPATDNQSYLVTFPREDDFEQIVDLIRPLAASRVFGNVPQLRHVVQELAVTGKPRSHFWPEGGDRRGRMPRSVIAREAAKMPLGDVSWIFYGCQYGDAKTIESQLELIKSTFARIKGSRFYLPSDLPPDHYIHDRAKVNKGEPVLKELDWLNWLPNGGHIACSPILPTTGKHARVMMDIAERLYAKWGFDSFSTICVAGREMHFIAEIVFDREDPDSKRRAACLMRELIDEGARKGYGEYRTHLLYMDQVAGTYKWGNGALGRFNETIKDALDPNGILSPGRNGIWGKRWRDKGWKSGEVGMPREVKL</sequence>
<dbReference type="PANTHER" id="PTHR11748">
    <property type="entry name" value="D-LACTATE DEHYDROGENASE"/>
    <property type="match status" value="1"/>
</dbReference>
<protein>
    <recommendedName>
        <fullName evidence="6">FAD-binding PCMH-type domain-containing protein</fullName>
    </recommendedName>
</protein>
<proteinExistence type="predicted"/>
<dbReference type="InterPro" id="IPR006094">
    <property type="entry name" value="Oxid_FAD_bind_N"/>
</dbReference>
<dbReference type="Gene3D" id="3.30.465.10">
    <property type="match status" value="1"/>
</dbReference>
<evidence type="ECO:0000256" key="1">
    <source>
        <dbReference type="ARBA" id="ARBA00001974"/>
    </source>
</evidence>
<dbReference type="Gene3D" id="3.30.43.10">
    <property type="entry name" value="Uridine Diphospho-n-acetylenolpyruvylglucosamine Reductase, domain 2"/>
    <property type="match status" value="1"/>
</dbReference>
<reference evidence="7 8" key="1">
    <citation type="submission" date="2015-01" db="EMBL/GenBank/DDBJ databases">
        <title>The Genome Sequence of Capronia semiimmersa CBS27337.</title>
        <authorList>
            <consortium name="The Broad Institute Genomics Platform"/>
            <person name="Cuomo C."/>
            <person name="de Hoog S."/>
            <person name="Gorbushina A."/>
            <person name="Stielow B."/>
            <person name="Teixiera M."/>
            <person name="Abouelleil A."/>
            <person name="Chapman S.B."/>
            <person name="Priest M."/>
            <person name="Young S.K."/>
            <person name="Wortman J."/>
            <person name="Nusbaum C."/>
            <person name="Birren B."/>
        </authorList>
    </citation>
    <scope>NUCLEOTIDE SEQUENCE [LARGE SCALE GENOMIC DNA]</scope>
    <source>
        <strain evidence="7 8">CBS 27337</strain>
    </source>
</reference>
<keyword evidence="4" id="KW-0560">Oxidoreductase</keyword>
<dbReference type="SUPFAM" id="SSF55103">
    <property type="entry name" value="FAD-linked oxidases, C-terminal domain"/>
    <property type="match status" value="1"/>
</dbReference>
<evidence type="ECO:0000313" key="7">
    <source>
        <dbReference type="EMBL" id="KIW73695.1"/>
    </source>
</evidence>
<dbReference type="PROSITE" id="PS51387">
    <property type="entry name" value="FAD_PCMH"/>
    <property type="match status" value="1"/>
</dbReference>
<evidence type="ECO:0000259" key="6">
    <source>
        <dbReference type="PROSITE" id="PS51387"/>
    </source>
</evidence>